<evidence type="ECO:0000313" key="2">
    <source>
        <dbReference type="Proteomes" id="UP000319210"/>
    </source>
</evidence>
<protein>
    <submittedName>
        <fullName evidence="1">Uncharacterized protein</fullName>
    </submittedName>
</protein>
<dbReference type="AlphaFoldDB" id="A0A4Y3QZ86"/>
<proteinExistence type="predicted"/>
<accession>A0A4Y3QZ86</accession>
<evidence type="ECO:0000313" key="1">
    <source>
        <dbReference type="EMBL" id="GEB50725.1"/>
    </source>
</evidence>
<sequence>MVSVTSCGYGRAAARKRKAGFPLDRMTGKGWRSATPADAAYAYGPLSEPLSALLADFGRAGTADFRIPGSARGIPGSSP</sequence>
<reference evidence="1 2" key="1">
    <citation type="submission" date="2019-06" db="EMBL/GenBank/DDBJ databases">
        <title>Whole genome shotgun sequence of Streptomyces cacaoi subsp. cacaoi NBRC 12748.</title>
        <authorList>
            <person name="Hosoyama A."/>
            <person name="Uohara A."/>
            <person name="Ohji S."/>
            <person name="Ichikawa N."/>
        </authorList>
    </citation>
    <scope>NUCLEOTIDE SEQUENCE [LARGE SCALE GENOMIC DNA]</scope>
    <source>
        <strain evidence="1 2">NBRC 12748</strain>
    </source>
</reference>
<keyword evidence="2" id="KW-1185">Reference proteome</keyword>
<dbReference type="EMBL" id="BJMM01000014">
    <property type="protein sequence ID" value="GEB50725.1"/>
    <property type="molecule type" value="Genomic_DNA"/>
</dbReference>
<name>A0A4Y3QZ86_STRCI</name>
<dbReference type="Proteomes" id="UP000319210">
    <property type="component" value="Unassembled WGS sequence"/>
</dbReference>
<organism evidence="1 2">
    <name type="scientific">Streptomyces cacaoi</name>
    <dbReference type="NCBI Taxonomy" id="1898"/>
    <lineage>
        <taxon>Bacteria</taxon>
        <taxon>Bacillati</taxon>
        <taxon>Actinomycetota</taxon>
        <taxon>Actinomycetes</taxon>
        <taxon>Kitasatosporales</taxon>
        <taxon>Streptomycetaceae</taxon>
        <taxon>Streptomyces</taxon>
    </lineage>
</organism>
<comment type="caution">
    <text evidence="1">The sequence shown here is derived from an EMBL/GenBank/DDBJ whole genome shotgun (WGS) entry which is preliminary data.</text>
</comment>
<gene>
    <name evidence="1" type="ORF">SCA03_32760</name>
</gene>